<dbReference type="RefSeq" id="WP_022733828.1">
    <property type="nucleotide sequence ID" value="NZ_NXGX01000003.1"/>
</dbReference>
<evidence type="ECO:0000256" key="1">
    <source>
        <dbReference type="ARBA" id="ARBA00017693"/>
    </source>
</evidence>
<dbReference type="SUPFAM" id="SSF110069">
    <property type="entry name" value="ApaG-like"/>
    <property type="match status" value="1"/>
</dbReference>
<organism evidence="4 5">
    <name type="scientific">Thalassospira lohafexi</name>
    <dbReference type="NCBI Taxonomy" id="744227"/>
    <lineage>
        <taxon>Bacteria</taxon>
        <taxon>Pseudomonadati</taxon>
        <taxon>Pseudomonadota</taxon>
        <taxon>Alphaproteobacteria</taxon>
        <taxon>Rhodospirillales</taxon>
        <taxon>Thalassospiraceae</taxon>
        <taxon>Thalassospira</taxon>
    </lineage>
</organism>
<dbReference type="PANTHER" id="PTHR14289">
    <property type="entry name" value="F-BOX ONLY PROTEIN 3"/>
    <property type="match status" value="1"/>
</dbReference>
<dbReference type="GO" id="GO:0070987">
    <property type="term" value="P:error-free translesion synthesis"/>
    <property type="evidence" value="ECO:0007669"/>
    <property type="project" value="TreeGrafter"/>
</dbReference>
<dbReference type="EMBL" id="NXGX01000003">
    <property type="protein sequence ID" value="PKR58615.1"/>
    <property type="molecule type" value="Genomic_DNA"/>
</dbReference>
<dbReference type="Proteomes" id="UP000233332">
    <property type="component" value="Unassembled WGS sequence"/>
</dbReference>
<dbReference type="GeneID" id="98670577"/>
<dbReference type="Pfam" id="PF04379">
    <property type="entry name" value="DUF525"/>
    <property type="match status" value="1"/>
</dbReference>
<reference evidence="4 5" key="1">
    <citation type="submission" date="2017-09" db="EMBL/GenBank/DDBJ databases">
        <title>Biodiversity and function of Thalassospira species in the particle-attached aromatic-hydrocarbon-degrading consortia from the surface seawater of the China South Sea.</title>
        <authorList>
            <person name="Dong C."/>
            <person name="Lai Q."/>
            <person name="Shao Z."/>
        </authorList>
    </citation>
    <scope>NUCLEOTIDE SEQUENCE [LARGE SCALE GENOMIC DNA]</scope>
    <source>
        <strain evidence="4 5">139Z-12</strain>
    </source>
</reference>
<name>A0A2N3L718_9PROT</name>
<evidence type="ECO:0000313" key="4">
    <source>
        <dbReference type="EMBL" id="PKR58615.1"/>
    </source>
</evidence>
<feature type="domain" description="ApaG" evidence="3">
    <location>
        <begin position="3"/>
        <end position="127"/>
    </location>
</feature>
<sequence length="130" mass="14569">MYSTVTNEIKVSVQPVFLEDQSDPDTHRYIWAYRIEIENLGSKTVQLLNRYWRITDSRGETQEVKGPGVIGEQPVLAEGESFNYTSGAPLATPSGFMVGTYEMTDMDGNHFDIQIPAFSLDSPHGQHTVN</sequence>
<dbReference type="InterPro" id="IPR036767">
    <property type="entry name" value="ApaG_sf"/>
</dbReference>
<keyword evidence="5" id="KW-1185">Reference proteome</keyword>
<dbReference type="InterPro" id="IPR023065">
    <property type="entry name" value="Uncharacterised_ApaG"/>
</dbReference>
<evidence type="ECO:0000259" key="3">
    <source>
        <dbReference type="PROSITE" id="PS51087"/>
    </source>
</evidence>
<dbReference type="InterPro" id="IPR007474">
    <property type="entry name" value="ApaG_domain"/>
</dbReference>
<protein>
    <recommendedName>
        <fullName evidence="1 2">Protein ApaG</fullName>
    </recommendedName>
</protein>
<dbReference type="AlphaFoldDB" id="A0A2N3L718"/>
<evidence type="ECO:0000313" key="5">
    <source>
        <dbReference type="Proteomes" id="UP000233332"/>
    </source>
</evidence>
<comment type="caution">
    <text evidence="4">The sequence shown here is derived from an EMBL/GenBank/DDBJ whole genome shotgun (WGS) entry which is preliminary data.</text>
</comment>
<proteinExistence type="inferred from homology"/>
<dbReference type="PROSITE" id="PS51087">
    <property type="entry name" value="APAG"/>
    <property type="match status" value="1"/>
</dbReference>
<gene>
    <name evidence="2" type="primary">apaG</name>
    <name evidence="4" type="ORF">COO92_06985</name>
</gene>
<dbReference type="Gene3D" id="2.60.40.1470">
    <property type="entry name" value="ApaG domain"/>
    <property type="match status" value="1"/>
</dbReference>
<evidence type="ECO:0000256" key="2">
    <source>
        <dbReference type="HAMAP-Rule" id="MF_00791"/>
    </source>
</evidence>
<dbReference type="PANTHER" id="PTHR14289:SF16">
    <property type="entry name" value="POLYMERASE DELTA-INTERACTING PROTEIN 2"/>
    <property type="match status" value="1"/>
</dbReference>
<dbReference type="HAMAP" id="MF_00791">
    <property type="entry name" value="ApaG"/>
    <property type="match status" value="1"/>
</dbReference>
<dbReference type="NCBIfam" id="NF003967">
    <property type="entry name" value="PRK05461.1"/>
    <property type="match status" value="1"/>
</dbReference>
<accession>A0A2N3L718</accession>